<dbReference type="PANTHER" id="PTHR34292:SF2">
    <property type="entry name" value="OUTER SPORE WALL PROTEIN LDS1"/>
    <property type="match status" value="1"/>
</dbReference>
<dbReference type="Proteomes" id="UP001163105">
    <property type="component" value="Unassembled WGS sequence"/>
</dbReference>
<keyword evidence="7" id="KW-0808">Transferase</keyword>
<gene>
    <name evidence="7" type="ORF">O9K51_02347</name>
</gene>
<name>A0AB34FXW8_9HYPO</name>
<evidence type="ECO:0000256" key="4">
    <source>
        <dbReference type="ARBA" id="ARBA00023136"/>
    </source>
</evidence>
<feature type="transmembrane region" description="Helical" evidence="6">
    <location>
        <begin position="248"/>
        <end position="270"/>
    </location>
</feature>
<accession>A0AB34FXW8</accession>
<dbReference type="GO" id="GO:0016301">
    <property type="term" value="F:kinase activity"/>
    <property type="evidence" value="ECO:0007669"/>
    <property type="project" value="UniProtKB-KW"/>
</dbReference>
<feature type="transmembrane region" description="Helical" evidence="6">
    <location>
        <begin position="78"/>
        <end position="95"/>
    </location>
</feature>
<keyword evidence="3 6" id="KW-1133">Transmembrane helix</keyword>
<feature type="region of interest" description="Disordered" evidence="5">
    <location>
        <begin position="1"/>
        <end position="28"/>
    </location>
</feature>
<evidence type="ECO:0000313" key="7">
    <source>
        <dbReference type="EMBL" id="KAJ6443954.1"/>
    </source>
</evidence>
<keyword evidence="7" id="KW-0418">Kinase</keyword>
<organism evidence="7 8">
    <name type="scientific">Purpureocillium lavendulum</name>
    <dbReference type="NCBI Taxonomy" id="1247861"/>
    <lineage>
        <taxon>Eukaryota</taxon>
        <taxon>Fungi</taxon>
        <taxon>Dikarya</taxon>
        <taxon>Ascomycota</taxon>
        <taxon>Pezizomycotina</taxon>
        <taxon>Sordariomycetes</taxon>
        <taxon>Hypocreomycetidae</taxon>
        <taxon>Hypocreales</taxon>
        <taxon>Ophiocordycipitaceae</taxon>
        <taxon>Purpureocillium</taxon>
    </lineage>
</organism>
<evidence type="ECO:0000256" key="6">
    <source>
        <dbReference type="SAM" id="Phobius"/>
    </source>
</evidence>
<dbReference type="Pfam" id="PF07264">
    <property type="entry name" value="EI24"/>
    <property type="match status" value="1"/>
</dbReference>
<evidence type="ECO:0000313" key="8">
    <source>
        <dbReference type="Proteomes" id="UP001163105"/>
    </source>
</evidence>
<dbReference type="InterPro" id="IPR059112">
    <property type="entry name" value="CysZ/EI24"/>
</dbReference>
<evidence type="ECO:0000256" key="5">
    <source>
        <dbReference type="SAM" id="MobiDB-lite"/>
    </source>
</evidence>
<reference evidence="7" key="1">
    <citation type="submission" date="2023-01" db="EMBL/GenBank/DDBJ databases">
        <title>The growth and conidiation of Purpureocillium lavendulum are regulated by nitrogen source and histone H3K14 acetylation.</title>
        <authorList>
            <person name="Tang P."/>
            <person name="Han J."/>
            <person name="Zhang C."/>
            <person name="Tang P."/>
            <person name="Qi F."/>
            <person name="Zhang K."/>
            <person name="Liang L."/>
        </authorList>
    </citation>
    <scope>NUCLEOTIDE SEQUENCE</scope>
    <source>
        <strain evidence="7">YMF1.00683</strain>
    </source>
</reference>
<dbReference type="GO" id="GO:0005619">
    <property type="term" value="C:ascospore wall"/>
    <property type="evidence" value="ECO:0007669"/>
    <property type="project" value="TreeGrafter"/>
</dbReference>
<dbReference type="GO" id="GO:0005628">
    <property type="term" value="C:prospore membrane"/>
    <property type="evidence" value="ECO:0007669"/>
    <property type="project" value="TreeGrafter"/>
</dbReference>
<protein>
    <submittedName>
        <fullName evidence="7">Phosphatidylinositol Kinase</fullName>
    </submittedName>
</protein>
<proteinExistence type="predicted"/>
<feature type="transmembrane region" description="Helical" evidence="6">
    <location>
        <begin position="101"/>
        <end position="121"/>
    </location>
</feature>
<keyword evidence="4 6" id="KW-0472">Membrane</keyword>
<evidence type="ECO:0000256" key="2">
    <source>
        <dbReference type="ARBA" id="ARBA00022692"/>
    </source>
</evidence>
<feature type="compositionally biased region" description="Basic and acidic residues" evidence="5">
    <location>
        <begin position="1"/>
        <end position="18"/>
    </location>
</feature>
<feature type="transmembrane region" description="Helical" evidence="6">
    <location>
        <begin position="193"/>
        <end position="213"/>
    </location>
</feature>
<evidence type="ECO:0000256" key="1">
    <source>
        <dbReference type="ARBA" id="ARBA00004141"/>
    </source>
</evidence>
<dbReference type="GO" id="GO:0005811">
    <property type="term" value="C:lipid droplet"/>
    <property type="evidence" value="ECO:0007669"/>
    <property type="project" value="TreeGrafter"/>
</dbReference>
<comment type="caution">
    <text evidence="7">The sequence shown here is derived from an EMBL/GenBank/DDBJ whole genome shotgun (WGS) entry which is preliminary data.</text>
</comment>
<keyword evidence="8" id="KW-1185">Reference proteome</keyword>
<dbReference type="AlphaFoldDB" id="A0AB34FXW8"/>
<sequence length="381" mass="43607">MADSKEQAVDQTSRDKSASRRVAGSVGEKAQQVLKEDYDKARSLAFDALKSRAYLYPIKGIFYFLTHRSLWKPFTSRLVPYITLSVSVIAGMFTFTYLPQLAVLVFVNGPLAVFSTVLVVLNESSTIVNIVSRQWFLQEALLDTFDGTLIARNNTAIVSEGREVKSGSDPMARLGRILKSPFEKFSITALVRYFIYLPLNFIPVVGTVIFIGLQGRARGKRVHGRYFQLKKWSARQREDWLEKHTAPYTSFGLVATLLEMIPLASIFFTYTNTVHIKGTNPLLRRGVARFNCNQQFFSTISYSFKLDQDQPSKAEFVVDEYHRRKLQHQALNWSQLDDQKLAGCLQHPHQHPILSQFNFTLLSIAAPKLQYSTHRRRQQWL</sequence>
<dbReference type="PANTHER" id="PTHR34292">
    <property type="entry name" value="OUTER SPORE WALL PROTEIN LDS1"/>
    <property type="match status" value="1"/>
</dbReference>
<comment type="subcellular location">
    <subcellularLocation>
        <location evidence="1">Membrane</location>
        <topology evidence="1">Multi-pass membrane protein</topology>
    </subcellularLocation>
</comment>
<dbReference type="InterPro" id="IPR052786">
    <property type="entry name" value="Spore_wall_assembly"/>
</dbReference>
<evidence type="ECO:0000256" key="3">
    <source>
        <dbReference type="ARBA" id="ARBA00022989"/>
    </source>
</evidence>
<dbReference type="EMBL" id="JAQHRD010000002">
    <property type="protein sequence ID" value="KAJ6443954.1"/>
    <property type="molecule type" value="Genomic_DNA"/>
</dbReference>
<keyword evidence="2 6" id="KW-0812">Transmembrane</keyword>